<dbReference type="PANTHER" id="PTHR34477:SF5">
    <property type="entry name" value="BSL5627 PROTEIN"/>
    <property type="match status" value="1"/>
</dbReference>
<dbReference type="AlphaFoldDB" id="A0A7S8HDK1"/>
<evidence type="ECO:0000259" key="2">
    <source>
        <dbReference type="PROSITE" id="PS50164"/>
    </source>
</evidence>
<dbReference type="RefSeq" id="WP_213162263.1">
    <property type="nucleotide sequence ID" value="NZ_CP058214.1"/>
</dbReference>
<evidence type="ECO:0000313" key="4">
    <source>
        <dbReference type="Proteomes" id="UP000593594"/>
    </source>
</evidence>
<gene>
    <name evidence="3" type="ORF">HW532_20650</name>
</gene>
<comment type="similarity">
    <text evidence="1">Belongs to the UPF0213 family.</text>
</comment>
<dbReference type="InterPro" id="IPR050190">
    <property type="entry name" value="UPF0213_domain"/>
</dbReference>
<organism evidence="3 4">
    <name type="scientific">Kaustia mangrovi</name>
    <dbReference type="NCBI Taxonomy" id="2593653"/>
    <lineage>
        <taxon>Bacteria</taxon>
        <taxon>Pseudomonadati</taxon>
        <taxon>Pseudomonadota</taxon>
        <taxon>Alphaproteobacteria</taxon>
        <taxon>Hyphomicrobiales</taxon>
        <taxon>Parvibaculaceae</taxon>
        <taxon>Kaustia</taxon>
    </lineage>
</organism>
<dbReference type="InterPro" id="IPR035901">
    <property type="entry name" value="GIY-YIG_endonuc_sf"/>
</dbReference>
<dbReference type="Gene3D" id="3.40.1440.10">
    <property type="entry name" value="GIY-YIG endonuclease"/>
    <property type="match status" value="1"/>
</dbReference>
<dbReference type="InterPro" id="IPR000305">
    <property type="entry name" value="GIY-YIG_endonuc"/>
</dbReference>
<protein>
    <submittedName>
        <fullName evidence="3">GIY-YIG nuclease family protein</fullName>
    </submittedName>
</protein>
<sequence>MAFYVYIMTNRPHGVLYTGVTDDIAKRAWMHREHVLGGFTDRYNCEMLVWYEGHGSRESAFVRERRIKEWKRAWKIELIEDMNPGWRDLASEPM</sequence>
<dbReference type="PANTHER" id="PTHR34477">
    <property type="entry name" value="UPF0213 PROTEIN YHBQ"/>
    <property type="match status" value="1"/>
</dbReference>
<proteinExistence type="inferred from homology"/>
<reference evidence="3 4" key="1">
    <citation type="submission" date="2020-06" db="EMBL/GenBank/DDBJ databases">
        <title>Genome sequence of 2 isolates from Red Sea Mangroves.</title>
        <authorList>
            <person name="Sefrji F."/>
            <person name="Michoud G."/>
            <person name="Merlino G."/>
            <person name="Daffonchio D."/>
        </authorList>
    </citation>
    <scope>NUCLEOTIDE SEQUENCE [LARGE SCALE GENOMIC DNA]</scope>
    <source>
        <strain evidence="3 4">R1DC25</strain>
    </source>
</reference>
<accession>A0A7S8HDK1</accession>
<evidence type="ECO:0000313" key="3">
    <source>
        <dbReference type="EMBL" id="QPC44892.1"/>
    </source>
</evidence>
<dbReference type="KEGG" id="kmn:HW532_20650"/>
<feature type="domain" description="GIY-YIG" evidence="2">
    <location>
        <begin position="1"/>
        <end position="77"/>
    </location>
</feature>
<dbReference type="SUPFAM" id="SSF82771">
    <property type="entry name" value="GIY-YIG endonuclease"/>
    <property type="match status" value="1"/>
</dbReference>
<dbReference type="EMBL" id="CP058214">
    <property type="protein sequence ID" value="QPC44892.1"/>
    <property type="molecule type" value="Genomic_DNA"/>
</dbReference>
<dbReference type="PROSITE" id="PS50164">
    <property type="entry name" value="GIY_YIG"/>
    <property type="match status" value="1"/>
</dbReference>
<dbReference type="CDD" id="cd10448">
    <property type="entry name" value="GIY-YIG_unchar_3"/>
    <property type="match status" value="1"/>
</dbReference>
<dbReference type="Pfam" id="PF01541">
    <property type="entry name" value="GIY-YIG"/>
    <property type="match status" value="1"/>
</dbReference>
<name>A0A7S8HDK1_9HYPH</name>
<evidence type="ECO:0000256" key="1">
    <source>
        <dbReference type="ARBA" id="ARBA00007435"/>
    </source>
</evidence>
<dbReference type="Proteomes" id="UP000593594">
    <property type="component" value="Chromosome"/>
</dbReference>
<keyword evidence="4" id="KW-1185">Reference proteome</keyword>